<dbReference type="EMBL" id="JAAAXJ010000033">
    <property type="protein sequence ID" value="NBJ27249.1"/>
    <property type="molecule type" value="Genomic_DNA"/>
</dbReference>
<feature type="domain" description="HAMP" evidence="14">
    <location>
        <begin position="180"/>
        <end position="232"/>
    </location>
</feature>
<evidence type="ECO:0000256" key="9">
    <source>
        <dbReference type="ARBA" id="ARBA00022840"/>
    </source>
</evidence>
<evidence type="ECO:0000256" key="12">
    <source>
        <dbReference type="SAM" id="Phobius"/>
    </source>
</evidence>
<evidence type="ECO:0000313" key="16">
    <source>
        <dbReference type="Proteomes" id="UP000818323"/>
    </source>
</evidence>
<keyword evidence="9" id="KW-0067">ATP-binding</keyword>
<dbReference type="PROSITE" id="PS50109">
    <property type="entry name" value="HIS_KIN"/>
    <property type="match status" value="1"/>
</dbReference>
<evidence type="ECO:0000256" key="10">
    <source>
        <dbReference type="ARBA" id="ARBA00022989"/>
    </source>
</evidence>
<dbReference type="SMART" id="SM00388">
    <property type="entry name" value="HisKA"/>
    <property type="match status" value="1"/>
</dbReference>
<dbReference type="Pfam" id="PF08521">
    <property type="entry name" value="2CSK_N"/>
    <property type="match status" value="1"/>
</dbReference>
<dbReference type="InterPro" id="IPR036890">
    <property type="entry name" value="HATPase_C_sf"/>
</dbReference>
<dbReference type="Gene3D" id="1.10.287.130">
    <property type="match status" value="1"/>
</dbReference>
<keyword evidence="8 15" id="KW-0418">Kinase</keyword>
<protein>
    <recommendedName>
        <fullName evidence="3">histidine kinase</fullName>
        <ecNumber evidence="3">2.7.13.3</ecNumber>
    </recommendedName>
</protein>
<keyword evidence="12" id="KW-0472">Membrane</keyword>
<dbReference type="SUPFAM" id="SSF55874">
    <property type="entry name" value="ATPase domain of HSP90 chaperone/DNA topoisomerase II/histidine kinase"/>
    <property type="match status" value="1"/>
</dbReference>
<feature type="transmembrane region" description="Helical" evidence="12">
    <location>
        <begin position="160"/>
        <end position="179"/>
    </location>
</feature>
<keyword evidence="10 12" id="KW-1133">Transmembrane helix</keyword>
<comment type="catalytic activity">
    <reaction evidence="1">
        <text>ATP + protein L-histidine = ADP + protein N-phospho-L-histidine.</text>
        <dbReference type="EC" id="2.7.13.3"/>
    </reaction>
</comment>
<evidence type="ECO:0000256" key="11">
    <source>
        <dbReference type="ARBA" id="ARBA00023012"/>
    </source>
</evidence>
<feature type="domain" description="Histidine kinase" evidence="13">
    <location>
        <begin position="240"/>
        <end position="454"/>
    </location>
</feature>
<keyword evidence="7" id="KW-0547">Nucleotide-binding</keyword>
<dbReference type="InterPro" id="IPR013727">
    <property type="entry name" value="2CSK_N"/>
</dbReference>
<evidence type="ECO:0000256" key="3">
    <source>
        <dbReference type="ARBA" id="ARBA00012438"/>
    </source>
</evidence>
<dbReference type="EC" id="2.7.13.3" evidence="3"/>
<dbReference type="Pfam" id="PF00512">
    <property type="entry name" value="HisKA"/>
    <property type="match status" value="1"/>
</dbReference>
<gene>
    <name evidence="15" type="ORF">GR303_23310</name>
</gene>
<dbReference type="InterPro" id="IPR003661">
    <property type="entry name" value="HisK_dim/P_dom"/>
</dbReference>
<dbReference type="PANTHER" id="PTHR45436:SF14">
    <property type="entry name" value="SENSOR PROTEIN QSEC"/>
    <property type="match status" value="1"/>
</dbReference>
<comment type="subcellular location">
    <subcellularLocation>
        <location evidence="2">Membrane</location>
        <topology evidence="2">Multi-pass membrane protein</topology>
    </subcellularLocation>
</comment>
<dbReference type="GO" id="GO:0016301">
    <property type="term" value="F:kinase activity"/>
    <property type="evidence" value="ECO:0007669"/>
    <property type="project" value="UniProtKB-KW"/>
</dbReference>
<keyword evidence="6 12" id="KW-0812">Transmembrane</keyword>
<keyword evidence="4" id="KW-0597">Phosphoprotein</keyword>
<dbReference type="CDD" id="cd00082">
    <property type="entry name" value="HisKA"/>
    <property type="match status" value="1"/>
</dbReference>
<proteinExistence type="predicted"/>
<evidence type="ECO:0000259" key="13">
    <source>
        <dbReference type="PROSITE" id="PS50109"/>
    </source>
</evidence>
<feature type="transmembrane region" description="Helical" evidence="12">
    <location>
        <begin position="7"/>
        <end position="29"/>
    </location>
</feature>
<dbReference type="SUPFAM" id="SSF47384">
    <property type="entry name" value="Homodimeric domain of signal transducing histidine kinase"/>
    <property type="match status" value="1"/>
</dbReference>
<comment type="caution">
    <text evidence="15">The sequence shown here is derived from an EMBL/GenBank/DDBJ whole genome shotgun (WGS) entry which is preliminary data.</text>
</comment>
<keyword evidence="5" id="KW-0808">Transferase</keyword>
<evidence type="ECO:0000256" key="6">
    <source>
        <dbReference type="ARBA" id="ARBA00022692"/>
    </source>
</evidence>
<evidence type="ECO:0000256" key="2">
    <source>
        <dbReference type="ARBA" id="ARBA00004141"/>
    </source>
</evidence>
<keyword evidence="11" id="KW-0902">Two-component regulatory system</keyword>
<dbReference type="InterPro" id="IPR050428">
    <property type="entry name" value="TCS_sensor_his_kinase"/>
</dbReference>
<reference evidence="15 16" key="1">
    <citation type="submission" date="2020-01" db="EMBL/GenBank/DDBJ databases">
        <title>Microvirga sp. nov., an arsenate reduction bacterium isolated from Tibet hotspring sediments.</title>
        <authorList>
            <person name="Yuan C.-G."/>
        </authorList>
    </citation>
    <scope>NUCLEOTIDE SEQUENCE [LARGE SCALE GENOMIC DNA]</scope>
    <source>
        <strain evidence="15 16">SYSU G3D203</strain>
    </source>
</reference>
<accession>A0ABW9Z3H4</accession>
<evidence type="ECO:0000259" key="14">
    <source>
        <dbReference type="PROSITE" id="PS50885"/>
    </source>
</evidence>
<dbReference type="InterPro" id="IPR005467">
    <property type="entry name" value="His_kinase_dom"/>
</dbReference>
<sequence>MSSIRTRLFIILIAATTLIWLFATAWIYLDTKRQLQHVLDTRLMEAARMVGSLVTSGEIALSARAGEAPASIPLPEPTHVGYERQLSCQIWSFDGRLIGRSSGAPETALSNETSGFSEQEVGGEPWRVYAFADRDRGIRVLVGDRLGLRDRLVTDLVRGLVLPAIVVVPLLAFLIWASVGRGLRPLRRLTQSLKARGPEDLSAINVGNPPSEIRPVVDALNGLFGKVAAAREHERSFTAFAAHELRTPLAGLRTQVQVALAARDPEIREGALKQTLVAVDRTSRLVRQLLAMSALDAAAEDGEAQEIVVGPAIEEATASRTPGKTGIRVEIDLTLHQTTVRMNRELFHLVVRNLHENAVQHSPEGGLVRWLLDGDTRPPSITVEDEGPGIPEDEINHVTDRFFRGRHRSPVGSGLGLAIVDTALKRANASFVLRNRQDRPGLRAGFGVFLSKAPAGKLSIRSP</sequence>
<evidence type="ECO:0000256" key="7">
    <source>
        <dbReference type="ARBA" id="ARBA00022741"/>
    </source>
</evidence>
<name>A0ABW9Z3H4_9HYPH</name>
<dbReference type="SMART" id="SM00387">
    <property type="entry name" value="HATPase_c"/>
    <property type="match status" value="1"/>
</dbReference>
<evidence type="ECO:0000256" key="8">
    <source>
        <dbReference type="ARBA" id="ARBA00022777"/>
    </source>
</evidence>
<dbReference type="Pfam" id="PF02518">
    <property type="entry name" value="HATPase_c"/>
    <property type="match status" value="1"/>
</dbReference>
<keyword evidence="16" id="KW-1185">Reference proteome</keyword>
<dbReference type="Gene3D" id="3.30.565.10">
    <property type="entry name" value="Histidine kinase-like ATPase, C-terminal domain"/>
    <property type="match status" value="1"/>
</dbReference>
<dbReference type="InterPro" id="IPR003660">
    <property type="entry name" value="HAMP_dom"/>
</dbReference>
<dbReference type="PANTHER" id="PTHR45436">
    <property type="entry name" value="SENSOR HISTIDINE KINASE YKOH"/>
    <property type="match status" value="1"/>
</dbReference>
<dbReference type="PROSITE" id="PS50885">
    <property type="entry name" value="HAMP"/>
    <property type="match status" value="1"/>
</dbReference>
<dbReference type="RefSeq" id="WP_161726717.1">
    <property type="nucleotide sequence ID" value="NZ_JAAAXI010000043.1"/>
</dbReference>
<dbReference type="InterPro" id="IPR003594">
    <property type="entry name" value="HATPase_dom"/>
</dbReference>
<evidence type="ECO:0000256" key="1">
    <source>
        <dbReference type="ARBA" id="ARBA00000085"/>
    </source>
</evidence>
<dbReference type="Proteomes" id="UP000818323">
    <property type="component" value="Unassembled WGS sequence"/>
</dbReference>
<organism evidence="15 16">
    <name type="scientific">Microvirga arsenatis</name>
    <dbReference type="NCBI Taxonomy" id="2692265"/>
    <lineage>
        <taxon>Bacteria</taxon>
        <taxon>Pseudomonadati</taxon>
        <taxon>Pseudomonadota</taxon>
        <taxon>Alphaproteobacteria</taxon>
        <taxon>Hyphomicrobiales</taxon>
        <taxon>Methylobacteriaceae</taxon>
        <taxon>Microvirga</taxon>
    </lineage>
</organism>
<dbReference type="InterPro" id="IPR036097">
    <property type="entry name" value="HisK_dim/P_sf"/>
</dbReference>
<evidence type="ECO:0000313" key="15">
    <source>
        <dbReference type="EMBL" id="NBJ27249.1"/>
    </source>
</evidence>
<evidence type="ECO:0000256" key="5">
    <source>
        <dbReference type="ARBA" id="ARBA00022679"/>
    </source>
</evidence>
<evidence type="ECO:0000256" key="4">
    <source>
        <dbReference type="ARBA" id="ARBA00022553"/>
    </source>
</evidence>